<comment type="caution">
    <text evidence="1">The sequence shown here is derived from an EMBL/GenBank/DDBJ whole genome shotgun (WGS) entry which is preliminary data.</text>
</comment>
<dbReference type="OrthoDB" id="9810432at2"/>
<keyword evidence="1" id="KW-0378">Hydrolase</keyword>
<dbReference type="Pfam" id="PF11000">
    <property type="entry name" value="DUF2840"/>
    <property type="match status" value="1"/>
</dbReference>
<keyword evidence="1" id="KW-0326">Glycosidase</keyword>
<dbReference type="InterPro" id="IPR021263">
    <property type="entry name" value="DUF2840"/>
</dbReference>
<dbReference type="GO" id="GO:0016798">
    <property type="term" value="F:hydrolase activity, acting on glycosyl bonds"/>
    <property type="evidence" value="ECO:0007669"/>
    <property type="project" value="UniProtKB-KW"/>
</dbReference>
<proteinExistence type="predicted"/>
<evidence type="ECO:0000313" key="2">
    <source>
        <dbReference type="Proteomes" id="UP000236286"/>
    </source>
</evidence>
<protein>
    <submittedName>
        <fullName evidence="1">Glycosidase</fullName>
    </submittedName>
</protein>
<name>A0A2J7TD10_METSI</name>
<organism evidence="1 2">
    <name type="scientific">Methylocella silvestris</name>
    <dbReference type="NCBI Taxonomy" id="199596"/>
    <lineage>
        <taxon>Bacteria</taxon>
        <taxon>Pseudomonadati</taxon>
        <taxon>Pseudomonadota</taxon>
        <taxon>Alphaproteobacteria</taxon>
        <taxon>Hyphomicrobiales</taxon>
        <taxon>Beijerinckiaceae</taxon>
        <taxon>Methylocella</taxon>
    </lineage>
</organism>
<dbReference type="AlphaFoldDB" id="A0A2J7TD10"/>
<evidence type="ECO:0000313" key="1">
    <source>
        <dbReference type="EMBL" id="PNG24657.1"/>
    </source>
</evidence>
<dbReference type="RefSeq" id="WP_102845050.1">
    <property type="nucleotide sequence ID" value="NZ_PDZR01000027.1"/>
</dbReference>
<sequence length="173" mass="20062">MNDNETPAVLRVVPPSHRCAVPLTHVELTWIEKKIEFWLRFGRRAEEKILDRRRSISSFRPGSIFAFVRWASNDFGTVISRMDIVRTVAPGERYQTLPFVRPGGEILLRVAGWPKVERVLQFIDAVEALDVDPADAAPEYWRHLHNRLAAGHEPRAYSREQHDAWLKRRSVTL</sequence>
<reference evidence="1 2" key="1">
    <citation type="submission" date="2017-10" db="EMBL/GenBank/DDBJ databases">
        <title>Genome announcement of Methylocella silvestris TVC from permafrost.</title>
        <authorList>
            <person name="Wang J."/>
            <person name="Geng K."/>
            <person name="Ul-Haque F."/>
            <person name="Crombie A.T."/>
            <person name="Street L.E."/>
            <person name="Wookey P.A."/>
            <person name="Murrell J.C."/>
            <person name="Pratscher J."/>
        </authorList>
    </citation>
    <scope>NUCLEOTIDE SEQUENCE [LARGE SCALE GENOMIC DNA]</scope>
    <source>
        <strain evidence="1 2">TVC</strain>
    </source>
</reference>
<accession>A0A2J7TD10</accession>
<dbReference type="EMBL" id="PDZR01000027">
    <property type="protein sequence ID" value="PNG24657.1"/>
    <property type="molecule type" value="Genomic_DNA"/>
</dbReference>
<dbReference type="Proteomes" id="UP000236286">
    <property type="component" value="Unassembled WGS sequence"/>
</dbReference>
<gene>
    <name evidence="1" type="ORF">CR492_17650</name>
</gene>